<dbReference type="EMBL" id="NPDT01000008">
    <property type="protein sequence ID" value="PJZ64679.1"/>
    <property type="molecule type" value="Genomic_DNA"/>
</dbReference>
<accession>A0A2M9Z8D0</accession>
<comment type="caution">
    <text evidence="1">The sequence shown here is derived from an EMBL/GenBank/DDBJ whole genome shotgun (WGS) entry which is preliminary data.</text>
</comment>
<gene>
    <name evidence="1" type="ORF">CH371_16255</name>
</gene>
<name>A0A2M9Z8D0_9LEPT</name>
<evidence type="ECO:0000313" key="1">
    <source>
        <dbReference type="EMBL" id="PJZ64679.1"/>
    </source>
</evidence>
<reference evidence="1 2" key="1">
    <citation type="submission" date="2017-07" db="EMBL/GenBank/DDBJ databases">
        <title>Leptospira spp. isolated from tropical soils.</title>
        <authorList>
            <person name="Thibeaux R."/>
            <person name="Iraola G."/>
            <person name="Ferres I."/>
            <person name="Bierque E."/>
            <person name="Girault D."/>
            <person name="Soupe-Gilbert M.-E."/>
            <person name="Picardeau M."/>
            <person name="Goarant C."/>
        </authorList>
    </citation>
    <scope>NUCLEOTIDE SEQUENCE [LARGE SCALE GENOMIC DNA]</scope>
    <source>
        <strain evidence="1 2">FH2-C-A2</strain>
    </source>
</reference>
<evidence type="ECO:0000313" key="2">
    <source>
        <dbReference type="Proteomes" id="UP000231912"/>
    </source>
</evidence>
<sequence>MESHRRISPFCVFNSDPTLASSTVKGEARPIRLIFFRRMASHGKKERELSPSNEWFFGFRWVSKRLRTFLRNFA</sequence>
<protein>
    <submittedName>
        <fullName evidence="1">Uncharacterized protein</fullName>
    </submittedName>
</protein>
<proteinExistence type="predicted"/>
<dbReference type="Proteomes" id="UP000231912">
    <property type="component" value="Unassembled WGS sequence"/>
</dbReference>
<dbReference type="AlphaFoldDB" id="A0A2M9Z8D0"/>
<organism evidence="1 2">
    <name type="scientific">Leptospira wolffii</name>
    <dbReference type="NCBI Taxonomy" id="409998"/>
    <lineage>
        <taxon>Bacteria</taxon>
        <taxon>Pseudomonadati</taxon>
        <taxon>Spirochaetota</taxon>
        <taxon>Spirochaetia</taxon>
        <taxon>Leptospirales</taxon>
        <taxon>Leptospiraceae</taxon>
        <taxon>Leptospira</taxon>
    </lineage>
</organism>